<dbReference type="PATRIC" id="fig|1365251.3.peg.5050"/>
<feature type="transmembrane region" description="Helical" evidence="1">
    <location>
        <begin position="272"/>
        <end position="296"/>
    </location>
</feature>
<organism evidence="2 3">
    <name type="scientific">Pseudoalteromonas luteoviolacea H33</name>
    <dbReference type="NCBI Taxonomy" id="1365251"/>
    <lineage>
        <taxon>Bacteria</taxon>
        <taxon>Pseudomonadati</taxon>
        <taxon>Pseudomonadota</taxon>
        <taxon>Gammaproteobacteria</taxon>
        <taxon>Alteromonadales</taxon>
        <taxon>Pseudoalteromonadaceae</taxon>
        <taxon>Pseudoalteromonas</taxon>
    </lineage>
</organism>
<accession>A0A167A5Y2</accession>
<feature type="transmembrane region" description="Helical" evidence="1">
    <location>
        <begin position="139"/>
        <end position="163"/>
    </location>
</feature>
<dbReference type="Proteomes" id="UP000076503">
    <property type="component" value="Unassembled WGS sequence"/>
</dbReference>
<proteinExistence type="predicted"/>
<evidence type="ECO:0000313" key="3">
    <source>
        <dbReference type="Proteomes" id="UP000076503"/>
    </source>
</evidence>
<feature type="transmembrane region" description="Helical" evidence="1">
    <location>
        <begin position="70"/>
        <end position="94"/>
    </location>
</feature>
<keyword evidence="1" id="KW-0472">Membrane</keyword>
<name>A0A167A5Y2_9GAMM</name>
<gene>
    <name evidence="2" type="ORF">N476_25545</name>
</gene>
<feature type="transmembrane region" description="Helical" evidence="1">
    <location>
        <begin position="100"/>
        <end position="118"/>
    </location>
</feature>
<evidence type="ECO:0000313" key="2">
    <source>
        <dbReference type="EMBL" id="KZN45019.1"/>
    </source>
</evidence>
<dbReference type="OrthoDB" id="9765721at2"/>
<dbReference type="EMBL" id="AUXZ01000131">
    <property type="protein sequence ID" value="KZN45019.1"/>
    <property type="molecule type" value="Genomic_DNA"/>
</dbReference>
<dbReference type="InterPro" id="IPR010295">
    <property type="entry name" value="DUF898"/>
</dbReference>
<dbReference type="RefSeq" id="WP_063364157.1">
    <property type="nucleotide sequence ID" value="NZ_AUXZ01000131.1"/>
</dbReference>
<protein>
    <submittedName>
        <fullName evidence="2">Uncharacterized protein</fullName>
    </submittedName>
</protein>
<dbReference type="AlphaFoldDB" id="A0A167A5Y2"/>
<comment type="caution">
    <text evidence="2">The sequence shown here is derived from an EMBL/GenBank/DDBJ whole genome shotgun (WGS) entry which is preliminary data.</text>
</comment>
<reference evidence="2 3" key="1">
    <citation type="submission" date="2013-07" db="EMBL/GenBank/DDBJ databases">
        <title>Comparative Genomic and Metabolomic Analysis of Twelve Strains of Pseudoalteromonas luteoviolacea.</title>
        <authorList>
            <person name="Vynne N.G."/>
            <person name="Mansson M."/>
            <person name="Gram L."/>
        </authorList>
    </citation>
    <scope>NUCLEOTIDE SEQUENCE [LARGE SCALE GENOMIC DNA]</scope>
    <source>
        <strain evidence="2 3">H33</strain>
    </source>
</reference>
<feature type="transmembrane region" description="Helical" evidence="1">
    <location>
        <begin position="229"/>
        <end position="252"/>
    </location>
</feature>
<feature type="transmembrane region" description="Helical" evidence="1">
    <location>
        <begin position="194"/>
        <end position="217"/>
    </location>
</feature>
<keyword evidence="1" id="KW-1133">Transmembrane helix</keyword>
<dbReference type="Pfam" id="PF05987">
    <property type="entry name" value="DUF898"/>
    <property type="match status" value="1"/>
</dbReference>
<feature type="transmembrane region" description="Helical" evidence="1">
    <location>
        <begin position="28"/>
        <end position="49"/>
    </location>
</feature>
<keyword evidence="1" id="KW-0812">Transmembrane</keyword>
<sequence length="348" mass="39090">MDIASKPLQSGASTPSLVRFTGNGKDFFGIWIVNLMLSIVTLGVYSAWATVRTKQYFFSNTHIDNHRFEYLATPMQILKGRIIASILLVIYLFFTHYFPLVGAILALMVTLLAPWLINQSFRFNMRMTRFRNVRFNFKGSYGGAFKIFLLMPLLCVFTMYLLLPWTLKKMDEYLLTNIQFGDKPFSAKLSTSKYLSALLITLLSSFVAIPFIALGLYVAGTSFEDSSKVLITLIPVYIVCMYLLKAIYQAIIRNHVFNNAEIKEVALFHSDLSAARFAFVEVTNILAIILTAGLAYPWAKVRKTKVLADATAVTMMPAAENIIDTMDNTESSLGDEASNLFDVDVSLT</sequence>
<evidence type="ECO:0000256" key="1">
    <source>
        <dbReference type="SAM" id="Phobius"/>
    </source>
</evidence>